<evidence type="ECO:0000259" key="2">
    <source>
        <dbReference type="Pfam" id="PF01167"/>
    </source>
</evidence>
<dbReference type="Proteomes" id="UP000001514">
    <property type="component" value="Unassembled WGS sequence"/>
</dbReference>
<dbReference type="PRINTS" id="PR01573">
    <property type="entry name" value="SUPERTUBBY"/>
</dbReference>
<reference evidence="3 4" key="1">
    <citation type="journal article" date="2011" name="Science">
        <title>The Selaginella genome identifies genetic changes associated with the evolution of vascular plants.</title>
        <authorList>
            <person name="Banks J.A."/>
            <person name="Nishiyama T."/>
            <person name="Hasebe M."/>
            <person name="Bowman J.L."/>
            <person name="Gribskov M."/>
            <person name="dePamphilis C."/>
            <person name="Albert V.A."/>
            <person name="Aono N."/>
            <person name="Aoyama T."/>
            <person name="Ambrose B.A."/>
            <person name="Ashton N.W."/>
            <person name="Axtell M.J."/>
            <person name="Barker E."/>
            <person name="Barker M.S."/>
            <person name="Bennetzen J.L."/>
            <person name="Bonawitz N.D."/>
            <person name="Chapple C."/>
            <person name="Cheng C."/>
            <person name="Correa L.G."/>
            <person name="Dacre M."/>
            <person name="DeBarry J."/>
            <person name="Dreyer I."/>
            <person name="Elias M."/>
            <person name="Engstrom E.M."/>
            <person name="Estelle M."/>
            <person name="Feng L."/>
            <person name="Finet C."/>
            <person name="Floyd S.K."/>
            <person name="Frommer W.B."/>
            <person name="Fujita T."/>
            <person name="Gramzow L."/>
            <person name="Gutensohn M."/>
            <person name="Harholt J."/>
            <person name="Hattori M."/>
            <person name="Heyl A."/>
            <person name="Hirai T."/>
            <person name="Hiwatashi Y."/>
            <person name="Ishikawa M."/>
            <person name="Iwata M."/>
            <person name="Karol K.G."/>
            <person name="Koehler B."/>
            <person name="Kolukisaoglu U."/>
            <person name="Kubo M."/>
            <person name="Kurata T."/>
            <person name="Lalonde S."/>
            <person name="Li K."/>
            <person name="Li Y."/>
            <person name="Litt A."/>
            <person name="Lyons E."/>
            <person name="Manning G."/>
            <person name="Maruyama T."/>
            <person name="Michael T.P."/>
            <person name="Mikami K."/>
            <person name="Miyazaki S."/>
            <person name="Morinaga S."/>
            <person name="Murata T."/>
            <person name="Mueller-Roeber B."/>
            <person name="Nelson D.R."/>
            <person name="Obara M."/>
            <person name="Oguri Y."/>
            <person name="Olmstead R.G."/>
            <person name="Onodera N."/>
            <person name="Petersen B.L."/>
            <person name="Pils B."/>
            <person name="Prigge M."/>
            <person name="Rensing S.A."/>
            <person name="Riano-Pachon D.M."/>
            <person name="Roberts A.W."/>
            <person name="Sato Y."/>
            <person name="Scheller H.V."/>
            <person name="Schulz B."/>
            <person name="Schulz C."/>
            <person name="Shakirov E.V."/>
            <person name="Shibagaki N."/>
            <person name="Shinohara N."/>
            <person name="Shippen D.E."/>
            <person name="Soerensen I."/>
            <person name="Sotooka R."/>
            <person name="Sugimoto N."/>
            <person name="Sugita M."/>
            <person name="Sumikawa N."/>
            <person name="Tanurdzic M."/>
            <person name="Theissen G."/>
            <person name="Ulvskov P."/>
            <person name="Wakazuki S."/>
            <person name="Weng J.K."/>
            <person name="Willats W.W."/>
            <person name="Wipf D."/>
            <person name="Wolf P.G."/>
            <person name="Yang L."/>
            <person name="Zimmer A.D."/>
            <person name="Zhu Q."/>
            <person name="Mitros T."/>
            <person name="Hellsten U."/>
            <person name="Loque D."/>
            <person name="Otillar R."/>
            <person name="Salamov A."/>
            <person name="Schmutz J."/>
            <person name="Shapiro H."/>
            <person name="Lindquist E."/>
            <person name="Lucas S."/>
            <person name="Rokhsar D."/>
            <person name="Grigoriev I.V."/>
        </authorList>
    </citation>
    <scope>NUCLEOTIDE SEQUENCE [LARGE SCALE GENOMIC DNA]</scope>
</reference>
<dbReference type="Pfam" id="PF01167">
    <property type="entry name" value="Tub"/>
    <property type="match status" value="1"/>
</dbReference>
<dbReference type="InterPro" id="IPR000007">
    <property type="entry name" value="Tubby_C"/>
</dbReference>
<gene>
    <name evidence="3" type="ORF">SELMODRAFT_423287</name>
</gene>
<dbReference type="InParanoid" id="D8SL66"/>
<dbReference type="SUPFAM" id="SSF54518">
    <property type="entry name" value="Tubby C-terminal domain-like"/>
    <property type="match status" value="1"/>
</dbReference>
<evidence type="ECO:0000256" key="1">
    <source>
        <dbReference type="ARBA" id="ARBA00007129"/>
    </source>
</evidence>
<proteinExistence type="inferred from homology"/>
<dbReference type="PANTHER" id="PTHR16517">
    <property type="entry name" value="TUBBY-RELATED"/>
    <property type="match status" value="1"/>
</dbReference>
<evidence type="ECO:0000313" key="3">
    <source>
        <dbReference type="EMBL" id="EFJ15101.1"/>
    </source>
</evidence>
<dbReference type="PANTHER" id="PTHR16517:SF7">
    <property type="entry name" value="PROTEIN KING TUBBY"/>
    <property type="match status" value="1"/>
</dbReference>
<feature type="domain" description="Tubby C-terminal" evidence="2">
    <location>
        <begin position="104"/>
        <end position="192"/>
    </location>
</feature>
<comment type="similarity">
    <text evidence="1">Belongs to the TUB family.</text>
</comment>
<dbReference type="Gene3D" id="3.20.90.10">
    <property type="entry name" value="Tubby Protein, Chain A"/>
    <property type="match status" value="1"/>
</dbReference>
<dbReference type="KEGG" id="smo:SELMODRAFT_423287"/>
<dbReference type="eggNOG" id="KOG2502">
    <property type="taxonomic scope" value="Eukaryota"/>
</dbReference>
<dbReference type="EMBL" id="GL377625">
    <property type="protein sequence ID" value="EFJ15101.1"/>
    <property type="molecule type" value="Genomic_DNA"/>
</dbReference>
<organism evidence="4">
    <name type="scientific">Selaginella moellendorffii</name>
    <name type="common">Spikemoss</name>
    <dbReference type="NCBI Taxonomy" id="88036"/>
    <lineage>
        <taxon>Eukaryota</taxon>
        <taxon>Viridiplantae</taxon>
        <taxon>Streptophyta</taxon>
        <taxon>Embryophyta</taxon>
        <taxon>Tracheophyta</taxon>
        <taxon>Lycopodiopsida</taxon>
        <taxon>Selaginellales</taxon>
        <taxon>Selaginellaceae</taxon>
        <taxon>Selaginella</taxon>
    </lineage>
</organism>
<dbReference type="STRING" id="88036.D8SL66"/>
<dbReference type="HOGENOM" id="CLU_1322870_0_0_1"/>
<accession>D8SL66</accession>
<name>D8SL66_SELML</name>
<dbReference type="AlphaFoldDB" id="D8SL66"/>
<dbReference type="InterPro" id="IPR025659">
    <property type="entry name" value="Tubby-like_C"/>
</dbReference>
<dbReference type="Gramene" id="EFJ15101">
    <property type="protein sequence ID" value="EFJ15101"/>
    <property type="gene ID" value="SELMODRAFT_423287"/>
</dbReference>
<keyword evidence="4" id="KW-1185">Reference proteome</keyword>
<evidence type="ECO:0000313" key="4">
    <source>
        <dbReference type="Proteomes" id="UP000001514"/>
    </source>
</evidence>
<protein>
    <recommendedName>
        <fullName evidence="2">Tubby C-terminal domain-containing protein</fullName>
    </recommendedName>
</protein>
<sequence>MNASVCDGKKAWKVSRPLPVRRKELMQDSLRSRFMEDKARKLQDANDADEIWTYHRCRDFEAKDPLERRLLEQGITPVYDPAHRDVPCFRQLVPDILDFRVFLNAPGPKSGGHFQCHIYRKHEPNMLYSRYKLCLGERDRFLLSARKRKKSRTSNYAISIDENDISNKTGNYFGKLRSNFVRTEFLVYDKGQRPSFEPAADKGLKYHP</sequence>